<keyword evidence="5" id="KW-0472">Membrane</keyword>
<accession>A0ABP7ML75</accession>
<comment type="subcellular location">
    <subcellularLocation>
        <location evidence="1">Membrane</location>
        <topology evidence="1">Multi-pass membrane protein</topology>
    </subcellularLocation>
</comment>
<dbReference type="InterPro" id="IPR026444">
    <property type="entry name" value="Secre_tail"/>
</dbReference>
<protein>
    <recommendedName>
        <fullName evidence="6">PKD domain-containing protein</fullName>
    </recommendedName>
</protein>
<dbReference type="SUPFAM" id="SSF49299">
    <property type="entry name" value="PKD domain"/>
    <property type="match status" value="2"/>
</dbReference>
<sequence>MGILNVTLGTINNTTPAAIDGYKDYSCTLSATLAVGTDYSFSVRTNASADENVRVWLDLNNDGAFNATSELVFSSDSKRLHSGILRLPLTTTLNTRLRLRVAADYFGSPVPGPCTTPQFSQTEDYSVLAVANTAPPVTDFIVDQPLTCSGCVQFTDQSQNSPTAWLWSFGDGQTSPLQNPQHCYTTAGTYTVALTATNGVGSNTRTRTSYVTYNSTVPVAASCSPTTLAQCCGYGITQFTLGSLSKASAVGSYEDFTCSSRVELTEGNSYPISITTGTANAQDTRVWLDLNNDGVFNATTELLYQALNRVSPNAIISIPGSAVKNQPLRLRVISDFVGGASTPCANPQLGQAEDYTVTVRPNTNPPVAAFTSNYVPASCVNPVQFTDQSQNAPTAWLWNFGDGQTSPLQNPQHRYTVSGNYTVSLTATNAFGSNILTRTSYLTIAVPCVQYCASSGQNGNIWLTNVNLSGAMLNFTSPSGADPGGYGNYLARLIVLRQGLSYSLTTIANQNFQRVTSVWLDLNRDGTFATNELLVNVTSALSSSSSVAIPNLPGVVGFTRMRIVTRLNNNLANPCLQNQANSETEDYSVRIDSSTPTTEARSLPALSIFPNPTPDGTLHLRLPDAAAAGTYGISVYNVLGAELLRTTRRLGPAADATLDLTTLPRGLYVVRLQSADGQVAVRRVERQ</sequence>
<evidence type="ECO:0000256" key="3">
    <source>
        <dbReference type="ARBA" id="ARBA00022737"/>
    </source>
</evidence>
<dbReference type="NCBIfam" id="TIGR04183">
    <property type="entry name" value="Por_Secre_tail"/>
    <property type="match status" value="1"/>
</dbReference>
<dbReference type="SMART" id="SM00089">
    <property type="entry name" value="PKD"/>
    <property type="match status" value="2"/>
</dbReference>
<dbReference type="EMBL" id="BAABDH010000016">
    <property type="protein sequence ID" value="GAA3925625.1"/>
    <property type="molecule type" value="Genomic_DNA"/>
</dbReference>
<gene>
    <name evidence="7" type="ORF">GCM10022406_09490</name>
</gene>
<dbReference type="Pfam" id="PF20009">
    <property type="entry name" value="GEVED"/>
    <property type="match status" value="3"/>
</dbReference>
<keyword evidence="4" id="KW-1133">Transmembrane helix</keyword>
<feature type="domain" description="PKD" evidence="6">
    <location>
        <begin position="135"/>
        <end position="212"/>
    </location>
</feature>
<dbReference type="Pfam" id="PF18911">
    <property type="entry name" value="PKD_4"/>
    <property type="match status" value="2"/>
</dbReference>
<dbReference type="InterPro" id="IPR022409">
    <property type="entry name" value="PKD/Chitinase_dom"/>
</dbReference>
<name>A0ABP7ML75_9BACT</name>
<keyword evidence="8" id="KW-1185">Reference proteome</keyword>
<proteinExistence type="predicted"/>
<feature type="domain" description="PKD" evidence="6">
    <location>
        <begin position="366"/>
        <end position="444"/>
    </location>
</feature>
<reference evidence="8" key="1">
    <citation type="journal article" date="2019" name="Int. J. Syst. Evol. Microbiol.">
        <title>The Global Catalogue of Microorganisms (GCM) 10K type strain sequencing project: providing services to taxonomists for standard genome sequencing and annotation.</title>
        <authorList>
            <consortium name="The Broad Institute Genomics Platform"/>
            <consortium name="The Broad Institute Genome Sequencing Center for Infectious Disease"/>
            <person name="Wu L."/>
            <person name="Ma J."/>
        </authorList>
    </citation>
    <scope>NUCLEOTIDE SEQUENCE [LARGE SCALE GENOMIC DNA]</scope>
    <source>
        <strain evidence="8">JCM 17214</strain>
    </source>
</reference>
<dbReference type="Pfam" id="PF18962">
    <property type="entry name" value="Por_Secre_tail"/>
    <property type="match status" value="1"/>
</dbReference>
<evidence type="ECO:0000256" key="1">
    <source>
        <dbReference type="ARBA" id="ARBA00004141"/>
    </source>
</evidence>
<evidence type="ECO:0000256" key="4">
    <source>
        <dbReference type="ARBA" id="ARBA00022989"/>
    </source>
</evidence>
<evidence type="ECO:0000259" key="6">
    <source>
        <dbReference type="PROSITE" id="PS50093"/>
    </source>
</evidence>
<dbReference type="CDD" id="cd00146">
    <property type="entry name" value="PKD"/>
    <property type="match status" value="2"/>
</dbReference>
<dbReference type="InterPro" id="IPR000601">
    <property type="entry name" value="PKD_dom"/>
</dbReference>
<evidence type="ECO:0000256" key="2">
    <source>
        <dbReference type="ARBA" id="ARBA00022692"/>
    </source>
</evidence>
<dbReference type="PANTHER" id="PTHR46730:SF1">
    <property type="entry name" value="PLAT DOMAIN-CONTAINING PROTEIN"/>
    <property type="match status" value="1"/>
</dbReference>
<dbReference type="InterPro" id="IPR035986">
    <property type="entry name" value="PKD_dom_sf"/>
</dbReference>
<evidence type="ECO:0000313" key="8">
    <source>
        <dbReference type="Proteomes" id="UP001499909"/>
    </source>
</evidence>
<dbReference type="Proteomes" id="UP001499909">
    <property type="component" value="Unassembled WGS sequence"/>
</dbReference>
<keyword evidence="2" id="KW-0812">Transmembrane</keyword>
<dbReference type="InterPro" id="IPR045474">
    <property type="entry name" value="GEVED"/>
</dbReference>
<evidence type="ECO:0000256" key="5">
    <source>
        <dbReference type="ARBA" id="ARBA00023136"/>
    </source>
</evidence>
<dbReference type="Gene3D" id="2.60.40.10">
    <property type="entry name" value="Immunoglobulins"/>
    <property type="match status" value="2"/>
</dbReference>
<comment type="caution">
    <text evidence="7">The sequence shown here is derived from an EMBL/GenBank/DDBJ whole genome shotgun (WGS) entry which is preliminary data.</text>
</comment>
<dbReference type="PANTHER" id="PTHR46730">
    <property type="entry name" value="POLYCYSTIN-1"/>
    <property type="match status" value="1"/>
</dbReference>
<dbReference type="InterPro" id="IPR013783">
    <property type="entry name" value="Ig-like_fold"/>
</dbReference>
<organism evidence="7 8">
    <name type="scientific">Hymenobacter algoricola</name>
    <dbReference type="NCBI Taxonomy" id="486267"/>
    <lineage>
        <taxon>Bacteria</taxon>
        <taxon>Pseudomonadati</taxon>
        <taxon>Bacteroidota</taxon>
        <taxon>Cytophagia</taxon>
        <taxon>Cytophagales</taxon>
        <taxon>Hymenobacteraceae</taxon>
        <taxon>Hymenobacter</taxon>
    </lineage>
</organism>
<keyword evidence="3" id="KW-0677">Repeat</keyword>
<evidence type="ECO:0000313" key="7">
    <source>
        <dbReference type="EMBL" id="GAA3925625.1"/>
    </source>
</evidence>
<dbReference type="PROSITE" id="PS50093">
    <property type="entry name" value="PKD"/>
    <property type="match status" value="2"/>
</dbReference>